<dbReference type="Pfam" id="PF00528">
    <property type="entry name" value="BPD_transp_1"/>
    <property type="match status" value="1"/>
</dbReference>
<feature type="domain" description="ABC transmembrane type-1" evidence="10">
    <location>
        <begin position="17"/>
        <end position="215"/>
    </location>
</feature>
<evidence type="ECO:0000256" key="5">
    <source>
        <dbReference type="ARBA" id="ARBA00022692"/>
    </source>
</evidence>
<dbReference type="Gene3D" id="1.10.3720.10">
    <property type="entry name" value="MetI-like"/>
    <property type="match status" value="1"/>
</dbReference>
<proteinExistence type="inferred from homology"/>
<feature type="transmembrane region" description="Helical" evidence="9">
    <location>
        <begin position="53"/>
        <end position="76"/>
    </location>
</feature>
<evidence type="ECO:0000256" key="9">
    <source>
        <dbReference type="RuleBase" id="RU363032"/>
    </source>
</evidence>
<sequence>MDFSFLSKYYSFFTNGAKYTIILAFFTVVIGTILGLLLSLMKLSKNKILKYIAVSYIEFIRGTPVLVQLYIIYYGLPTIGIRFPEVPILGSNFPDFFAGILALSINSGAYVAEIIRAGIQAVDKGQMEAARSLGMSESMAMKNVIIHQAFKNILPALGNEFITIIKESSIVSIIGIHELMYNADTVRGNIFRPFEPLLVAALMYFILTFTLSKLLGVAERRMRVSDRN</sequence>
<keyword evidence="5 9" id="KW-0812">Transmembrane</keyword>
<comment type="caution">
    <text evidence="11">The sequence shown here is derived from an EMBL/GenBank/DDBJ whole genome shotgun (WGS) entry which is preliminary data.</text>
</comment>
<dbReference type="InterPro" id="IPR035906">
    <property type="entry name" value="MetI-like_sf"/>
</dbReference>
<comment type="subcellular location">
    <subcellularLocation>
        <location evidence="1 9">Cell membrane</location>
        <topology evidence="1 9">Multi-pass membrane protein</topology>
    </subcellularLocation>
</comment>
<evidence type="ECO:0000256" key="1">
    <source>
        <dbReference type="ARBA" id="ARBA00004651"/>
    </source>
</evidence>
<reference evidence="11" key="1">
    <citation type="submission" date="2019-04" db="EMBL/GenBank/DDBJ databases">
        <title>Genome sequencing of Clostridium botulinum Groups I-IV and Clostridium butyricum.</title>
        <authorList>
            <person name="Brunt J."/>
            <person name="Van Vliet A.H.M."/>
            <person name="Stringer S.C."/>
            <person name="Carter A.T."/>
            <person name="Peck M.W."/>
        </authorList>
    </citation>
    <scope>NUCLEOTIDE SEQUENCE</scope>
    <source>
        <strain evidence="11">IFR 15/031</strain>
    </source>
</reference>
<dbReference type="InterPro" id="IPR043429">
    <property type="entry name" value="ArtM/GltK/GlnP/TcyL/YhdX-like"/>
</dbReference>
<evidence type="ECO:0000256" key="2">
    <source>
        <dbReference type="ARBA" id="ARBA00010072"/>
    </source>
</evidence>
<dbReference type="InterPro" id="IPR010065">
    <property type="entry name" value="AA_ABC_transptr_permease_3TM"/>
</dbReference>
<dbReference type="FunFam" id="1.10.3720.10:FF:000033">
    <property type="entry name" value="Polar amino acid ABC transporter permease"/>
    <property type="match status" value="1"/>
</dbReference>
<dbReference type="RefSeq" id="WP_061318095.1">
    <property type="nucleotide sequence ID" value="NZ_CP013247.1"/>
</dbReference>
<comment type="similarity">
    <text evidence="2">Belongs to the binding-protein-dependent transport system permease family. HisMQ subfamily.</text>
</comment>
<dbReference type="GO" id="GO:0006865">
    <property type="term" value="P:amino acid transport"/>
    <property type="evidence" value="ECO:0007669"/>
    <property type="project" value="UniProtKB-KW"/>
</dbReference>
<dbReference type="AlphaFoldDB" id="A0A6G4ECW7"/>
<keyword evidence="3 9" id="KW-0813">Transport</keyword>
<evidence type="ECO:0000313" key="11">
    <source>
        <dbReference type="EMBL" id="NFH61049.1"/>
    </source>
</evidence>
<feature type="transmembrane region" description="Helical" evidence="9">
    <location>
        <begin position="96"/>
        <end position="115"/>
    </location>
</feature>
<dbReference type="GO" id="GO:0043190">
    <property type="term" value="C:ATP-binding cassette (ABC) transporter complex"/>
    <property type="evidence" value="ECO:0007669"/>
    <property type="project" value="InterPro"/>
</dbReference>
<organism evidence="11">
    <name type="scientific">Clostridium botulinum</name>
    <dbReference type="NCBI Taxonomy" id="1491"/>
    <lineage>
        <taxon>Bacteria</taxon>
        <taxon>Bacillati</taxon>
        <taxon>Bacillota</taxon>
        <taxon>Clostridia</taxon>
        <taxon>Eubacteriales</taxon>
        <taxon>Clostridiaceae</taxon>
        <taxon>Clostridium</taxon>
    </lineage>
</organism>
<evidence type="ECO:0000256" key="3">
    <source>
        <dbReference type="ARBA" id="ARBA00022448"/>
    </source>
</evidence>
<dbReference type="InterPro" id="IPR000515">
    <property type="entry name" value="MetI-like"/>
</dbReference>
<feature type="transmembrane region" description="Helical" evidence="9">
    <location>
        <begin position="197"/>
        <end position="218"/>
    </location>
</feature>
<evidence type="ECO:0000259" key="10">
    <source>
        <dbReference type="PROSITE" id="PS50928"/>
    </source>
</evidence>
<evidence type="ECO:0000256" key="4">
    <source>
        <dbReference type="ARBA" id="ARBA00022475"/>
    </source>
</evidence>
<keyword evidence="7 9" id="KW-1133">Transmembrane helix</keyword>
<dbReference type="EMBL" id="SWRL01000002">
    <property type="protein sequence ID" value="NFH61049.1"/>
    <property type="molecule type" value="Genomic_DNA"/>
</dbReference>
<keyword evidence="6" id="KW-0029">Amino-acid transport</keyword>
<keyword evidence="8 9" id="KW-0472">Membrane</keyword>
<keyword evidence="4" id="KW-1003">Cell membrane</keyword>
<accession>A0A6G4ECW7</accession>
<dbReference type="NCBIfam" id="TIGR01726">
    <property type="entry name" value="HEQRo_perm_3TM"/>
    <property type="match status" value="1"/>
</dbReference>
<dbReference type="GO" id="GO:0022857">
    <property type="term" value="F:transmembrane transporter activity"/>
    <property type="evidence" value="ECO:0007669"/>
    <property type="project" value="InterPro"/>
</dbReference>
<evidence type="ECO:0000256" key="7">
    <source>
        <dbReference type="ARBA" id="ARBA00022989"/>
    </source>
</evidence>
<protein>
    <submittedName>
        <fullName evidence="11">Amino acid ABC transporter permease</fullName>
    </submittedName>
</protein>
<dbReference type="SUPFAM" id="SSF161098">
    <property type="entry name" value="MetI-like"/>
    <property type="match status" value="1"/>
</dbReference>
<evidence type="ECO:0000256" key="8">
    <source>
        <dbReference type="ARBA" id="ARBA00023136"/>
    </source>
</evidence>
<evidence type="ECO:0000256" key="6">
    <source>
        <dbReference type="ARBA" id="ARBA00022970"/>
    </source>
</evidence>
<feature type="transmembrane region" description="Helical" evidence="9">
    <location>
        <begin position="20"/>
        <end position="41"/>
    </location>
</feature>
<gene>
    <name evidence="11" type="ORF">FC962_03880</name>
</gene>
<name>A0A6G4ECW7_CLOBO</name>
<dbReference type="PANTHER" id="PTHR30614:SF20">
    <property type="entry name" value="GLUTAMINE TRANSPORT SYSTEM PERMEASE PROTEIN GLNP"/>
    <property type="match status" value="1"/>
</dbReference>
<dbReference type="CDD" id="cd06261">
    <property type="entry name" value="TM_PBP2"/>
    <property type="match status" value="1"/>
</dbReference>
<dbReference type="PROSITE" id="PS50928">
    <property type="entry name" value="ABC_TM1"/>
    <property type="match status" value="1"/>
</dbReference>
<dbReference type="PANTHER" id="PTHR30614">
    <property type="entry name" value="MEMBRANE COMPONENT OF AMINO ACID ABC TRANSPORTER"/>
    <property type="match status" value="1"/>
</dbReference>